<accession>A0A075M8K4</accession>
<sequence>MPAAGHDFSLNLLYQMLRHLCFTSVMDSSVRDFSVTYTGEQGTPYPHFH</sequence>
<dbReference type="EMBL" id="KJ484636">
    <property type="protein sequence ID" value="AIF78608.1"/>
    <property type="molecule type" value="Genomic_DNA"/>
</dbReference>
<proteinExistence type="predicted"/>
<evidence type="ECO:0000313" key="3">
    <source>
        <dbReference type="EMBL" id="AIF78608.1"/>
    </source>
</evidence>
<geneLocation type="plasmid" evidence="3">
    <name>pC59-153</name>
</geneLocation>
<keyword evidence="1" id="KW-0614">Plasmid</keyword>
<evidence type="ECO:0000313" key="1">
    <source>
        <dbReference type="EMBL" id="AIF77388.1"/>
    </source>
</evidence>
<organism evidence="1">
    <name type="scientific">Escherichia coli</name>
    <dbReference type="NCBI Taxonomy" id="562"/>
    <lineage>
        <taxon>Bacteria</taxon>
        <taxon>Pseudomonadati</taxon>
        <taxon>Pseudomonadota</taxon>
        <taxon>Gammaproteobacteria</taxon>
        <taxon>Enterobacterales</taxon>
        <taxon>Enterobacteriaceae</taxon>
        <taxon>Escherichia</taxon>
    </lineage>
</organism>
<evidence type="ECO:0000313" key="2">
    <source>
        <dbReference type="EMBL" id="AIF77700.1"/>
    </source>
</evidence>
<dbReference type="AlphaFoldDB" id="A0A075M8K4"/>
<reference evidence="1" key="1">
    <citation type="journal article" date="2014" name="J. Antimicrob. Chemother.">
        <title>Nucleotide sequences of 16 transmissible plasmids identified in nine multidrug-resistant Escherichia coli isolates expressing an ESBL phenotype isolated from food-producing animals and healthy humans.</title>
        <authorList>
            <person name="Wang J."/>
            <person name="Stephan R."/>
            <person name="Power K."/>
            <person name="Yan Q."/>
            <person name="Hachler H."/>
            <person name="Fanning S."/>
        </authorList>
    </citation>
    <scope>NUCLEOTIDE SEQUENCE</scope>
    <source>
        <strain evidence="3">Chicken-59</strain>
        <strain evidence="2">Human-2291</strain>
        <strain evidence="1">Human-2332</strain>
        <plasmid evidence="3">pC59-153</plasmid>
        <plasmid evidence="2">pH2291-144</plasmid>
        <plasmid evidence="1">pH2332-166</plasmid>
    </source>
</reference>
<dbReference type="EMBL" id="KJ484626">
    <property type="protein sequence ID" value="AIF77388.1"/>
    <property type="molecule type" value="Genomic_DNA"/>
</dbReference>
<geneLocation type="plasmid" evidence="1">
    <name>pH2332-166</name>
</geneLocation>
<protein>
    <submittedName>
        <fullName evidence="1">Uncharacterized protein</fullName>
    </submittedName>
</protein>
<name>A0A075M8K4_ECOLX</name>
<dbReference type="EMBL" id="KJ484628">
    <property type="protein sequence ID" value="AIF77700.1"/>
    <property type="molecule type" value="Genomic_DNA"/>
</dbReference>
<geneLocation type="plasmid" evidence="2">
    <name>pH2291-144</name>
</geneLocation>